<evidence type="ECO:0000313" key="3">
    <source>
        <dbReference type="Proteomes" id="UP000319004"/>
    </source>
</evidence>
<dbReference type="KEGG" id="snep:Enr13x_32390"/>
<dbReference type="AlphaFoldDB" id="A0A518HRA3"/>
<evidence type="ECO:0000313" key="2">
    <source>
        <dbReference type="EMBL" id="QDV43383.1"/>
    </source>
</evidence>
<sequence length="242" mass="25832">MAGFAGWWRSGATEIVVQAANRKFIGLAPGRQCLAVTGSCDTSRDRKARVFGFSGAGQDDSRGPLGGRVQFGDERIESLQADRGFARHAEDGMLGDHRLDVCLAGAARIGHSIDRSPRLDAHTVVGTGSGARSRRGCGVTPATGNRDSSRARNADTSTMVKRNRRRVSPWRRGIDDGAGWVGDDGSSTAEVLPSLRSTFLHRGRAGFNSLAIKAFVVVSLGGVEPSDERRRFALLLGVAQQE</sequence>
<name>A0A518HRA3_9BACT</name>
<accession>A0A518HRA3</accession>
<gene>
    <name evidence="2" type="ORF">Enr13x_32390</name>
</gene>
<reference evidence="2 3" key="1">
    <citation type="submission" date="2019-03" db="EMBL/GenBank/DDBJ databases">
        <title>Deep-cultivation of Planctomycetes and their phenomic and genomic characterization uncovers novel biology.</title>
        <authorList>
            <person name="Wiegand S."/>
            <person name="Jogler M."/>
            <person name="Boedeker C."/>
            <person name="Pinto D."/>
            <person name="Vollmers J."/>
            <person name="Rivas-Marin E."/>
            <person name="Kohn T."/>
            <person name="Peeters S.H."/>
            <person name="Heuer A."/>
            <person name="Rast P."/>
            <person name="Oberbeckmann S."/>
            <person name="Bunk B."/>
            <person name="Jeske O."/>
            <person name="Meyerdierks A."/>
            <person name="Storesund J.E."/>
            <person name="Kallscheuer N."/>
            <person name="Luecker S."/>
            <person name="Lage O.M."/>
            <person name="Pohl T."/>
            <person name="Merkel B.J."/>
            <person name="Hornburger P."/>
            <person name="Mueller R.-W."/>
            <person name="Bruemmer F."/>
            <person name="Labrenz M."/>
            <person name="Spormann A.M."/>
            <person name="Op den Camp H."/>
            <person name="Overmann J."/>
            <person name="Amann R."/>
            <person name="Jetten M.S.M."/>
            <person name="Mascher T."/>
            <person name="Medema M.H."/>
            <person name="Devos D.P."/>
            <person name="Kaster A.-K."/>
            <person name="Ovreas L."/>
            <person name="Rohde M."/>
            <person name="Galperin M.Y."/>
            <person name="Jogler C."/>
        </authorList>
    </citation>
    <scope>NUCLEOTIDE SEQUENCE [LARGE SCALE GENOMIC DNA]</scope>
    <source>
        <strain evidence="2 3">Enr13</strain>
    </source>
</reference>
<feature type="region of interest" description="Disordered" evidence="1">
    <location>
        <begin position="121"/>
        <end position="165"/>
    </location>
</feature>
<keyword evidence="3" id="KW-1185">Reference proteome</keyword>
<proteinExistence type="predicted"/>
<evidence type="ECO:0000256" key="1">
    <source>
        <dbReference type="SAM" id="MobiDB-lite"/>
    </source>
</evidence>
<dbReference type="Proteomes" id="UP000319004">
    <property type="component" value="Chromosome"/>
</dbReference>
<protein>
    <submittedName>
        <fullName evidence="2">Uncharacterized protein</fullName>
    </submittedName>
</protein>
<dbReference type="EMBL" id="CP037423">
    <property type="protein sequence ID" value="QDV43383.1"/>
    <property type="molecule type" value="Genomic_DNA"/>
</dbReference>
<organism evidence="2 3">
    <name type="scientific">Stieleria neptunia</name>
    <dbReference type="NCBI Taxonomy" id="2527979"/>
    <lineage>
        <taxon>Bacteria</taxon>
        <taxon>Pseudomonadati</taxon>
        <taxon>Planctomycetota</taxon>
        <taxon>Planctomycetia</taxon>
        <taxon>Pirellulales</taxon>
        <taxon>Pirellulaceae</taxon>
        <taxon>Stieleria</taxon>
    </lineage>
</organism>